<dbReference type="InterPro" id="IPR000164">
    <property type="entry name" value="Histone_H3/CENP-A"/>
</dbReference>
<dbReference type="Proteomes" id="UP001153148">
    <property type="component" value="Unassembled WGS sequence"/>
</dbReference>
<comment type="caution">
    <text evidence="3">The sequence shown here is derived from an EMBL/GenBank/DDBJ whole genome shotgun (WGS) entry which is preliminary data.</text>
</comment>
<dbReference type="InterPro" id="IPR007125">
    <property type="entry name" value="H2A/H2B/H3"/>
</dbReference>
<dbReference type="PANTHER" id="PTHR11426">
    <property type="entry name" value="HISTONE H3"/>
    <property type="match status" value="1"/>
</dbReference>
<dbReference type="Gene3D" id="1.10.20.10">
    <property type="entry name" value="Histone, subunit A"/>
    <property type="match status" value="1"/>
</dbReference>
<keyword evidence="4" id="KW-1185">Reference proteome</keyword>
<proteinExistence type="inferred from homology"/>
<dbReference type="SUPFAM" id="SSF47113">
    <property type="entry name" value="Histone-fold"/>
    <property type="match status" value="1"/>
</dbReference>
<reference evidence="3" key="1">
    <citation type="submission" date="2021-03" db="EMBL/GenBank/DDBJ databases">
        <authorList>
            <person name="Tran Van P."/>
        </authorList>
    </citation>
    <scope>NUCLEOTIDE SEQUENCE</scope>
</reference>
<dbReference type="SMART" id="SM00428">
    <property type="entry name" value="H3"/>
    <property type="match status" value="1"/>
</dbReference>
<name>A0ABN7P5H2_TIMPD</name>
<evidence type="ECO:0000313" key="4">
    <source>
        <dbReference type="Proteomes" id="UP001153148"/>
    </source>
</evidence>
<comment type="similarity">
    <text evidence="1">Belongs to the histone H3 family.</text>
</comment>
<accession>A0ABN7P5H2</accession>
<organism evidence="3 4">
    <name type="scientific">Timema podura</name>
    <name type="common">Walking stick</name>
    <dbReference type="NCBI Taxonomy" id="61482"/>
    <lineage>
        <taxon>Eukaryota</taxon>
        <taxon>Metazoa</taxon>
        <taxon>Ecdysozoa</taxon>
        <taxon>Arthropoda</taxon>
        <taxon>Hexapoda</taxon>
        <taxon>Insecta</taxon>
        <taxon>Pterygota</taxon>
        <taxon>Neoptera</taxon>
        <taxon>Polyneoptera</taxon>
        <taxon>Phasmatodea</taxon>
        <taxon>Timematodea</taxon>
        <taxon>Timematoidea</taxon>
        <taxon>Timematidae</taxon>
        <taxon>Timema</taxon>
    </lineage>
</organism>
<dbReference type="Pfam" id="PF00125">
    <property type="entry name" value="Histone"/>
    <property type="match status" value="1"/>
</dbReference>
<feature type="domain" description="Core Histone H2A/H2B/H3" evidence="2">
    <location>
        <begin position="121"/>
        <end position="192"/>
    </location>
</feature>
<evidence type="ECO:0000259" key="2">
    <source>
        <dbReference type="Pfam" id="PF00125"/>
    </source>
</evidence>
<sequence length="197" mass="21795">MNTCLSDNSQTGLIDCNMTVCKEAGGITKKGMSGNGVADCRLLVSDKEENNELLEEVENLSSTTVVTTSIFVPDLESGSLYTELASQNMASNMALTKQTSRKSSGGIRPAPCSSRDPPLPELLIHKLPFQWLVREITEDFKTDLHFQSFVVMTLQETSEAYLVGMFKDTNLCAIHTKHVTIMLKDIQLARYIRGERA</sequence>
<evidence type="ECO:0000256" key="1">
    <source>
        <dbReference type="ARBA" id="ARBA00010343"/>
    </source>
</evidence>
<evidence type="ECO:0000313" key="3">
    <source>
        <dbReference type="EMBL" id="CAG2060791.1"/>
    </source>
</evidence>
<dbReference type="InterPro" id="IPR009072">
    <property type="entry name" value="Histone-fold"/>
</dbReference>
<protein>
    <recommendedName>
        <fullName evidence="2">Core Histone H2A/H2B/H3 domain-containing protein</fullName>
    </recommendedName>
</protein>
<dbReference type="EMBL" id="CAJPIN010013587">
    <property type="protein sequence ID" value="CAG2060791.1"/>
    <property type="molecule type" value="Genomic_DNA"/>
</dbReference>
<dbReference type="CDD" id="cd22911">
    <property type="entry name" value="HFD_H3"/>
    <property type="match status" value="1"/>
</dbReference>
<gene>
    <name evidence="3" type="ORF">TPAB3V08_LOCUS7747</name>
</gene>